<evidence type="ECO:0000256" key="6">
    <source>
        <dbReference type="ARBA" id="ARBA00023163"/>
    </source>
</evidence>
<dbReference type="eggNOG" id="ENOG502RXDV">
    <property type="taxonomic scope" value="Eukaryota"/>
</dbReference>
<keyword evidence="5" id="KW-0238">DNA-binding</keyword>
<reference evidence="10 11" key="1">
    <citation type="journal article" date="2010" name="Nat. Biotechnol.">
        <title>Genome sequence of the model mushroom Schizophyllum commune.</title>
        <authorList>
            <person name="Ohm R.A."/>
            <person name="de Jong J.F."/>
            <person name="Lugones L.G."/>
            <person name="Aerts A."/>
            <person name="Kothe E."/>
            <person name="Stajich J.E."/>
            <person name="de Vries R.P."/>
            <person name="Record E."/>
            <person name="Levasseur A."/>
            <person name="Baker S.E."/>
            <person name="Bartholomew K.A."/>
            <person name="Coutinho P.M."/>
            <person name="Erdmann S."/>
            <person name="Fowler T.J."/>
            <person name="Gathman A.C."/>
            <person name="Lombard V."/>
            <person name="Henrissat B."/>
            <person name="Knabe N."/>
            <person name="Kuees U."/>
            <person name="Lilly W.W."/>
            <person name="Lindquist E."/>
            <person name="Lucas S."/>
            <person name="Magnuson J.K."/>
            <person name="Piumi F."/>
            <person name="Raudaskoski M."/>
            <person name="Salamov A."/>
            <person name="Schmutz J."/>
            <person name="Schwarze F.W.M.R."/>
            <person name="vanKuyk P.A."/>
            <person name="Horton J.S."/>
            <person name="Grigoriev I.V."/>
            <person name="Woesten H.A.B."/>
        </authorList>
    </citation>
    <scope>NUCLEOTIDE SEQUENCE [LARGE SCALE GENOMIC DNA]</scope>
    <source>
        <strain evidence="11">H4-8 / FGSC 9210</strain>
    </source>
</reference>
<evidence type="ECO:0000256" key="5">
    <source>
        <dbReference type="ARBA" id="ARBA00023125"/>
    </source>
</evidence>
<keyword evidence="11" id="KW-1185">Reference proteome</keyword>
<evidence type="ECO:0000256" key="7">
    <source>
        <dbReference type="ARBA" id="ARBA00023242"/>
    </source>
</evidence>
<dbReference type="Pfam" id="PF00172">
    <property type="entry name" value="Zn_clus"/>
    <property type="match status" value="1"/>
</dbReference>
<feature type="compositionally biased region" description="Basic and acidic residues" evidence="8">
    <location>
        <begin position="140"/>
        <end position="159"/>
    </location>
</feature>
<dbReference type="AlphaFoldDB" id="D8PSM9"/>
<protein>
    <recommendedName>
        <fullName evidence="9">Zn(2)-C6 fungal-type domain-containing protein</fullName>
    </recommendedName>
</protein>
<dbReference type="PANTHER" id="PTHR31313:SF81">
    <property type="entry name" value="TY1 ENHANCER ACTIVATOR"/>
    <property type="match status" value="1"/>
</dbReference>
<keyword evidence="7" id="KW-0539">Nucleus</keyword>
<dbReference type="GO" id="GO:0005634">
    <property type="term" value="C:nucleus"/>
    <property type="evidence" value="ECO:0007669"/>
    <property type="project" value="UniProtKB-SubCell"/>
</dbReference>
<evidence type="ECO:0000313" key="10">
    <source>
        <dbReference type="EMBL" id="EFJ01170.1"/>
    </source>
</evidence>
<dbReference type="Gene3D" id="4.10.240.10">
    <property type="entry name" value="Zn(2)-C6 fungal-type DNA-binding domain"/>
    <property type="match status" value="1"/>
</dbReference>
<dbReference type="STRING" id="578458.D8PSM9"/>
<dbReference type="HOGENOM" id="CLU_007003_4_0_1"/>
<evidence type="ECO:0000313" key="11">
    <source>
        <dbReference type="Proteomes" id="UP000007431"/>
    </source>
</evidence>
<dbReference type="Proteomes" id="UP000007431">
    <property type="component" value="Unassembled WGS sequence"/>
</dbReference>
<evidence type="ECO:0000256" key="8">
    <source>
        <dbReference type="SAM" id="MobiDB-lite"/>
    </source>
</evidence>
<name>D8PSM9_SCHCM</name>
<keyword evidence="2" id="KW-0479">Metal-binding</keyword>
<dbReference type="OrthoDB" id="2123952at2759"/>
<dbReference type="InterPro" id="IPR001138">
    <property type="entry name" value="Zn2Cys6_DnaBD"/>
</dbReference>
<evidence type="ECO:0000256" key="3">
    <source>
        <dbReference type="ARBA" id="ARBA00022833"/>
    </source>
</evidence>
<organism evidence="11">
    <name type="scientific">Schizophyllum commune (strain H4-8 / FGSC 9210)</name>
    <name type="common">Split gill fungus</name>
    <dbReference type="NCBI Taxonomy" id="578458"/>
    <lineage>
        <taxon>Eukaryota</taxon>
        <taxon>Fungi</taxon>
        <taxon>Dikarya</taxon>
        <taxon>Basidiomycota</taxon>
        <taxon>Agaricomycotina</taxon>
        <taxon>Agaricomycetes</taxon>
        <taxon>Agaricomycetidae</taxon>
        <taxon>Agaricales</taxon>
        <taxon>Schizophyllaceae</taxon>
        <taxon>Schizophyllum</taxon>
    </lineage>
</organism>
<dbReference type="GO" id="GO:0006351">
    <property type="term" value="P:DNA-templated transcription"/>
    <property type="evidence" value="ECO:0007669"/>
    <property type="project" value="InterPro"/>
</dbReference>
<feature type="region of interest" description="Disordered" evidence="8">
    <location>
        <begin position="1"/>
        <end position="26"/>
    </location>
</feature>
<dbReference type="KEGG" id="scm:SCHCO_02524459"/>
<evidence type="ECO:0000256" key="4">
    <source>
        <dbReference type="ARBA" id="ARBA00023015"/>
    </source>
</evidence>
<evidence type="ECO:0000256" key="2">
    <source>
        <dbReference type="ARBA" id="ARBA00022723"/>
    </source>
</evidence>
<feature type="region of interest" description="Disordered" evidence="8">
    <location>
        <begin position="105"/>
        <end position="159"/>
    </location>
</feature>
<proteinExistence type="predicted"/>
<dbReference type="GO" id="GO:0008270">
    <property type="term" value="F:zinc ion binding"/>
    <property type="evidence" value="ECO:0007669"/>
    <property type="project" value="InterPro"/>
</dbReference>
<dbReference type="EMBL" id="GL377303">
    <property type="protein sequence ID" value="EFJ01170.1"/>
    <property type="molecule type" value="Genomic_DNA"/>
</dbReference>
<dbReference type="OMA" id="CKNCARS"/>
<dbReference type="SUPFAM" id="SSF57701">
    <property type="entry name" value="Zn2/Cys6 DNA-binding domain"/>
    <property type="match status" value="1"/>
</dbReference>
<dbReference type="CDD" id="cd12148">
    <property type="entry name" value="fungal_TF_MHR"/>
    <property type="match status" value="1"/>
</dbReference>
<dbReference type="CDD" id="cd00067">
    <property type="entry name" value="GAL4"/>
    <property type="match status" value="1"/>
</dbReference>
<dbReference type="GO" id="GO:0003677">
    <property type="term" value="F:DNA binding"/>
    <property type="evidence" value="ECO:0007669"/>
    <property type="project" value="UniProtKB-KW"/>
</dbReference>
<keyword evidence="3" id="KW-0862">Zinc</keyword>
<dbReference type="InParanoid" id="D8PSM9"/>
<feature type="non-terminal residue" evidence="10">
    <location>
        <position position="709"/>
    </location>
</feature>
<dbReference type="PROSITE" id="PS50048">
    <property type="entry name" value="ZN2_CY6_FUNGAL_2"/>
    <property type="match status" value="1"/>
</dbReference>
<dbReference type="SMART" id="SM00906">
    <property type="entry name" value="Fungal_trans"/>
    <property type="match status" value="1"/>
</dbReference>
<dbReference type="PROSITE" id="PS00463">
    <property type="entry name" value="ZN2_CY6_FUNGAL_1"/>
    <property type="match status" value="1"/>
</dbReference>
<comment type="subcellular location">
    <subcellularLocation>
        <location evidence="1">Nucleus</location>
    </subcellularLocation>
</comment>
<sequence length="709" mass="79111">MADVQEHPASVAQTPPPSKPAKRRYGASCEACRRRKRRCDGKGANGVSLCKYCPQAGIPCVFPPRSGEASRIGRAYSELETCKELLFGLARASDDDRERMLSKWITKQEESGMSSSRGSGSDRPTKRARRDSISTIMSTTDEHNTSEHPESPVGEVHPEKDIAPTMHGLIVADHNHRPVLPSIDNQYDQTLARLIDFACAGSANLGPPTVDEARLMLDSYFCWQNPRYMILSRPILEMSIQNIDEQFCSEFLLCSLYAVASRHLPELQSRTDDFSIKAHILLAAELCKPSSFATAQGLILLAANLATQGSYSQSWNITGLAVRLFGDLGCTADMVPSADMDAAEVLSRQRVYWTAYVWDKSLSLAMSRKPTLRTKTPPPDFSVLDDPVNAWKPFYTPFQKATQRVHIPPVFPPSNEMTTFYHVCLAYQFLDEIIEEIYEHRERRPLQTRSFVLDIRDRIIGWQGSVPPEILLDTEDIPELPVPPPHIIEFNLLVHTTWILLYRPFLTEEDSATAIPHSTTACQKSATDIHFLLRLYESNYPLSRIFYLIIYAAFCSATIDMDLITDEDTSVAAAARSRLELTLRVLAVGCKYDLPGIQKSVVALRNQLDKTKPSSNAISEDKAPVKVETELSALDISPLLHVTYEPSSAFSTSPSDGEFVFGEPPYLGSPLFGSSVDWNRLLAEHCSSKENADLDNLPNWPAEAGLNFF</sequence>
<dbReference type="GeneID" id="9596094"/>
<keyword evidence="4" id="KW-0805">Transcription regulation</keyword>
<dbReference type="PANTHER" id="PTHR31313">
    <property type="entry name" value="TY1 ENHANCER ACTIVATOR"/>
    <property type="match status" value="1"/>
</dbReference>
<gene>
    <name evidence="10" type="ORF">SCHCODRAFT_105806</name>
</gene>
<feature type="compositionally biased region" description="Low complexity" evidence="8">
    <location>
        <begin position="111"/>
        <end position="121"/>
    </location>
</feature>
<dbReference type="InterPro" id="IPR036864">
    <property type="entry name" value="Zn2-C6_fun-type_DNA-bd_sf"/>
</dbReference>
<accession>D8PSM9</accession>
<dbReference type="RefSeq" id="XP_003036072.1">
    <property type="nucleotide sequence ID" value="XM_003036026.1"/>
</dbReference>
<evidence type="ECO:0000256" key="1">
    <source>
        <dbReference type="ARBA" id="ARBA00004123"/>
    </source>
</evidence>
<evidence type="ECO:0000259" key="9">
    <source>
        <dbReference type="PROSITE" id="PS50048"/>
    </source>
</evidence>
<dbReference type="SMART" id="SM00066">
    <property type="entry name" value="GAL4"/>
    <property type="match status" value="1"/>
</dbReference>
<dbReference type="VEuPathDB" id="FungiDB:SCHCODRAFT_02524459"/>
<dbReference type="InterPro" id="IPR051615">
    <property type="entry name" value="Transcr_Regulatory_Elem"/>
</dbReference>
<dbReference type="Pfam" id="PF04082">
    <property type="entry name" value="Fungal_trans"/>
    <property type="match status" value="1"/>
</dbReference>
<feature type="domain" description="Zn(2)-C6 fungal-type" evidence="9">
    <location>
        <begin position="28"/>
        <end position="62"/>
    </location>
</feature>
<dbReference type="InterPro" id="IPR007219">
    <property type="entry name" value="XnlR_reg_dom"/>
</dbReference>
<dbReference type="GO" id="GO:0000981">
    <property type="term" value="F:DNA-binding transcription factor activity, RNA polymerase II-specific"/>
    <property type="evidence" value="ECO:0007669"/>
    <property type="project" value="InterPro"/>
</dbReference>
<keyword evidence="6" id="KW-0804">Transcription</keyword>